<evidence type="ECO:0000313" key="2">
    <source>
        <dbReference type="Proteomes" id="UP000321805"/>
    </source>
</evidence>
<dbReference type="SUPFAM" id="SSF53474">
    <property type="entry name" value="alpha/beta-Hydrolases"/>
    <property type="match status" value="1"/>
</dbReference>
<dbReference type="RefSeq" id="WP_146915428.1">
    <property type="nucleotide sequence ID" value="NZ_CP042430.1"/>
</dbReference>
<proteinExistence type="predicted"/>
<dbReference type="EMBL" id="CP042430">
    <property type="protein sequence ID" value="QEC46337.1"/>
    <property type="molecule type" value="Genomic_DNA"/>
</dbReference>
<dbReference type="KEGG" id="bsol:FSW04_01250"/>
<evidence type="ECO:0000313" key="1">
    <source>
        <dbReference type="EMBL" id="QEC46337.1"/>
    </source>
</evidence>
<sequence length="252" mass="26570">MTGELAGLAISPVWLGRGIASGYGRPVLLVPGLGVPDASLELLASWVGLRGYRTHRARVGINVGCSEKICGRLETRLESIAFDAGERVAIIGHSRGGVLAKAVAAARPDLVSGIATLGSPTVISRPLVPRSGAIALAAMLHRGHLPNVLSWRCLSGTCGTRFARGLTGSFPARVGYVSIYSRSDQIAPWQHCRHPSARCVEVRSSHLGMAHNAAVYPEIGRALGSFAPRRRGPRLSQAVRQAQAVSRALAPI</sequence>
<keyword evidence="1" id="KW-0378">Hydrolase</keyword>
<dbReference type="OrthoDB" id="8871309at2"/>
<dbReference type="InterPro" id="IPR029058">
    <property type="entry name" value="AB_hydrolase_fold"/>
</dbReference>
<protein>
    <submittedName>
        <fullName evidence="1">Alpha/beta hydrolase</fullName>
    </submittedName>
</protein>
<dbReference type="GO" id="GO:0016787">
    <property type="term" value="F:hydrolase activity"/>
    <property type="evidence" value="ECO:0007669"/>
    <property type="project" value="UniProtKB-KW"/>
</dbReference>
<accession>A0A5B8U024</accession>
<dbReference type="Proteomes" id="UP000321805">
    <property type="component" value="Chromosome"/>
</dbReference>
<organism evidence="1 2">
    <name type="scientific">Baekduia soli</name>
    <dbReference type="NCBI Taxonomy" id="496014"/>
    <lineage>
        <taxon>Bacteria</taxon>
        <taxon>Bacillati</taxon>
        <taxon>Actinomycetota</taxon>
        <taxon>Thermoleophilia</taxon>
        <taxon>Solirubrobacterales</taxon>
        <taxon>Baekduiaceae</taxon>
        <taxon>Baekduia</taxon>
    </lineage>
</organism>
<gene>
    <name evidence="1" type="ORF">FSW04_01250</name>
</gene>
<dbReference type="AlphaFoldDB" id="A0A5B8U024"/>
<reference evidence="1 2" key="1">
    <citation type="journal article" date="2018" name="J. Microbiol.">
        <title>Baekduia soli gen. nov., sp. nov., a novel bacterium isolated from the soil of Baekdu Mountain and proposal of a novel family name, Baekduiaceae fam. nov.</title>
        <authorList>
            <person name="An D.S."/>
            <person name="Siddiqi M.Z."/>
            <person name="Kim K.H."/>
            <person name="Yu H.S."/>
            <person name="Im W.T."/>
        </authorList>
    </citation>
    <scope>NUCLEOTIDE SEQUENCE [LARGE SCALE GENOMIC DNA]</scope>
    <source>
        <strain evidence="1 2">BR7-21</strain>
    </source>
</reference>
<name>A0A5B8U024_9ACTN</name>
<keyword evidence="2" id="KW-1185">Reference proteome</keyword>
<dbReference type="Gene3D" id="3.40.50.1820">
    <property type="entry name" value="alpha/beta hydrolase"/>
    <property type="match status" value="1"/>
</dbReference>